<evidence type="ECO:0000313" key="2">
    <source>
        <dbReference type="EMBL" id="KAG0268729.1"/>
    </source>
</evidence>
<evidence type="ECO:0000259" key="1">
    <source>
        <dbReference type="PROSITE" id="PS50146"/>
    </source>
</evidence>
<dbReference type="EMBL" id="JAAAIL010001494">
    <property type="protein sequence ID" value="KAG0268729.1"/>
    <property type="molecule type" value="Genomic_DNA"/>
</dbReference>
<gene>
    <name evidence="2" type="primary">SPHK1</name>
    <name evidence="2" type="ORF">BGZ95_002331</name>
</gene>
<keyword evidence="3" id="KW-1185">Reference proteome</keyword>
<accession>A0AAD4D615</accession>
<dbReference type="SMART" id="SM00046">
    <property type="entry name" value="DAGKc"/>
    <property type="match status" value="1"/>
</dbReference>
<dbReference type="GO" id="GO:0016773">
    <property type="term" value="F:phosphotransferase activity, alcohol group as acceptor"/>
    <property type="evidence" value="ECO:0007669"/>
    <property type="project" value="UniProtKB-ARBA"/>
</dbReference>
<feature type="domain" description="DAGKc" evidence="1">
    <location>
        <begin position="75"/>
        <end position="212"/>
    </location>
</feature>
<dbReference type="Gene3D" id="2.60.200.40">
    <property type="match status" value="1"/>
</dbReference>
<dbReference type="GO" id="GO:0001727">
    <property type="term" value="F:lipid kinase activity"/>
    <property type="evidence" value="ECO:0007669"/>
    <property type="project" value="UniProtKB-ARBA"/>
</dbReference>
<dbReference type="Pfam" id="PF00781">
    <property type="entry name" value="DAGK_cat"/>
    <property type="match status" value="1"/>
</dbReference>
<keyword evidence="2" id="KW-0418">Kinase</keyword>
<reference evidence="2" key="1">
    <citation type="journal article" date="2020" name="Fungal Divers.">
        <title>Resolving the Mortierellaceae phylogeny through synthesis of multi-gene phylogenetics and phylogenomics.</title>
        <authorList>
            <person name="Vandepol N."/>
            <person name="Liber J."/>
            <person name="Desiro A."/>
            <person name="Na H."/>
            <person name="Kennedy M."/>
            <person name="Barry K."/>
            <person name="Grigoriev I.V."/>
            <person name="Miller A.N."/>
            <person name="O'Donnell K."/>
            <person name="Stajich J.E."/>
            <person name="Bonito G."/>
        </authorList>
    </citation>
    <scope>NUCLEOTIDE SEQUENCE</scope>
    <source>
        <strain evidence="2">NRRL 28262</strain>
    </source>
</reference>
<dbReference type="AlphaFoldDB" id="A0AAD4D615"/>
<dbReference type="InterPro" id="IPR016064">
    <property type="entry name" value="NAD/diacylglycerol_kinase_sf"/>
</dbReference>
<evidence type="ECO:0000313" key="3">
    <source>
        <dbReference type="Proteomes" id="UP001194580"/>
    </source>
</evidence>
<dbReference type="InterPro" id="IPR050187">
    <property type="entry name" value="Lipid_Phosphate_FormReg"/>
</dbReference>
<protein>
    <submittedName>
        <fullName evidence="2">Sphingosine kinase 1</fullName>
    </submittedName>
</protein>
<dbReference type="PROSITE" id="PS50146">
    <property type="entry name" value="DAGK"/>
    <property type="match status" value="1"/>
</dbReference>
<dbReference type="GO" id="GO:0016020">
    <property type="term" value="C:membrane"/>
    <property type="evidence" value="ECO:0007669"/>
    <property type="project" value="TreeGrafter"/>
</dbReference>
<name>A0AAD4D615_9FUNG</name>
<dbReference type="Proteomes" id="UP001194580">
    <property type="component" value="Unassembled WGS sequence"/>
</dbReference>
<dbReference type="InterPro" id="IPR001206">
    <property type="entry name" value="Diacylglycerol_kinase_cat_dom"/>
</dbReference>
<dbReference type="GO" id="GO:0046512">
    <property type="term" value="P:sphingosine biosynthetic process"/>
    <property type="evidence" value="ECO:0007669"/>
    <property type="project" value="TreeGrafter"/>
</dbReference>
<dbReference type="SUPFAM" id="SSF111331">
    <property type="entry name" value="NAD kinase/diacylglycerol kinase-like"/>
    <property type="match status" value="1"/>
</dbReference>
<dbReference type="Gene3D" id="3.40.50.10330">
    <property type="entry name" value="Probable inorganic polyphosphate/atp-NAD kinase, domain 1"/>
    <property type="match status" value="1"/>
</dbReference>
<dbReference type="InterPro" id="IPR017438">
    <property type="entry name" value="ATP-NAD_kinase_N"/>
</dbReference>
<organism evidence="2 3">
    <name type="scientific">Linnemannia exigua</name>
    <dbReference type="NCBI Taxonomy" id="604196"/>
    <lineage>
        <taxon>Eukaryota</taxon>
        <taxon>Fungi</taxon>
        <taxon>Fungi incertae sedis</taxon>
        <taxon>Mucoromycota</taxon>
        <taxon>Mortierellomycotina</taxon>
        <taxon>Mortierellomycetes</taxon>
        <taxon>Mortierellales</taxon>
        <taxon>Mortierellaceae</taxon>
        <taxon>Linnemannia</taxon>
    </lineage>
</organism>
<keyword evidence="2" id="KW-0808">Transferase</keyword>
<dbReference type="PANTHER" id="PTHR12358:SF31">
    <property type="entry name" value="ACYLGLYCEROL KINASE, MITOCHONDRIAL"/>
    <property type="match status" value="1"/>
</dbReference>
<sequence>MSPCIFGYEATKGNNYTATADKQQQHKVVLHYVAFTELDLRKSSAATKTTAQLLFESSSDVDKFIQMARDLGVFPKTRRILLLVNPNGGVGKAKRISDTVVKPMLQHSGVIVKEQYTEYGKHAVEIANKLNLNEVDSLVVVSGDGVLHEVINGLLSRPDWDRARKTSIGIIPAGSANAIGTSIGTISPIVATLAVIRGETSKLDIFSLSQLNKPRIYSMLSFSWGMMADADIESDKYRWLGPLRFEVAGLIRMIKLRRYPGKIYVLPPKYQETLSTSELTPPQSPDGREPESRFKHLLDSDAQEPTKPWRLLPNMPFYSMCLLLNCPNVGETIYFTDTIRHNDGIMRFWYSCETRVRKILFPFVLDQMNGKLVERGLMQDVECGGILVVPGVEGVPEDPSSHLIVEPDLVTSPAAKKLDIYQRPGLFDVDGEVMPTSRTLIEIHPSLMNLIVPEWFFCKGEDNIKAKEHAEAVIQATKNQARPSSYAFGVKPLSLVAVGAVAVAAALYLSANGDSPLDYIRYILAI</sequence>
<dbReference type="GO" id="GO:0005737">
    <property type="term" value="C:cytoplasm"/>
    <property type="evidence" value="ECO:0007669"/>
    <property type="project" value="TreeGrafter"/>
</dbReference>
<dbReference type="PANTHER" id="PTHR12358">
    <property type="entry name" value="SPHINGOSINE KINASE"/>
    <property type="match status" value="1"/>
</dbReference>
<proteinExistence type="predicted"/>
<comment type="caution">
    <text evidence="2">The sequence shown here is derived from an EMBL/GenBank/DDBJ whole genome shotgun (WGS) entry which is preliminary data.</text>
</comment>